<dbReference type="PROSITE" id="PS00028">
    <property type="entry name" value="ZINC_FINGER_C2H2_1"/>
    <property type="match status" value="4"/>
</dbReference>
<evidence type="ECO:0000256" key="2">
    <source>
        <dbReference type="ARBA" id="ARBA00022723"/>
    </source>
</evidence>
<dbReference type="GO" id="GO:0000981">
    <property type="term" value="F:DNA-binding transcription factor activity, RNA polymerase II-specific"/>
    <property type="evidence" value="ECO:0007669"/>
    <property type="project" value="TreeGrafter"/>
</dbReference>
<dbReference type="PANTHER" id="PTHR24394:SF44">
    <property type="entry name" value="ZINC FINGER PROTEIN 271-LIKE"/>
    <property type="match status" value="1"/>
</dbReference>
<dbReference type="FunFam" id="3.30.160.60:FF:000802">
    <property type="entry name" value="CCCTC-binding factor like"/>
    <property type="match status" value="1"/>
</dbReference>
<reference evidence="9" key="1">
    <citation type="journal article" date="2019" name="bioRxiv">
        <title>The Genome of the Zebra Mussel, Dreissena polymorpha: A Resource for Invasive Species Research.</title>
        <authorList>
            <person name="McCartney M.A."/>
            <person name="Auch B."/>
            <person name="Kono T."/>
            <person name="Mallez S."/>
            <person name="Zhang Y."/>
            <person name="Obille A."/>
            <person name="Becker A."/>
            <person name="Abrahante J.E."/>
            <person name="Garbe J."/>
            <person name="Badalamenti J.P."/>
            <person name="Herman A."/>
            <person name="Mangelson H."/>
            <person name="Liachko I."/>
            <person name="Sullivan S."/>
            <person name="Sone E.D."/>
            <person name="Koren S."/>
            <person name="Silverstein K.A.T."/>
            <person name="Beckman K.B."/>
            <person name="Gohl D.M."/>
        </authorList>
    </citation>
    <scope>NUCLEOTIDE SEQUENCE</scope>
    <source>
        <strain evidence="9">Duluth1</strain>
        <tissue evidence="9">Whole animal</tissue>
    </source>
</reference>
<proteinExistence type="predicted"/>
<dbReference type="Pfam" id="PF00096">
    <property type="entry name" value="zf-C2H2"/>
    <property type="match status" value="2"/>
</dbReference>
<dbReference type="FunFam" id="3.30.160.60:FF:000744">
    <property type="entry name" value="zinc finger E-box-binding homeobox 1"/>
    <property type="match status" value="1"/>
</dbReference>
<comment type="subcellular location">
    <subcellularLocation>
        <location evidence="1">Nucleus</location>
    </subcellularLocation>
</comment>
<dbReference type="SMART" id="SM00355">
    <property type="entry name" value="ZnF_C2H2"/>
    <property type="match status" value="4"/>
</dbReference>
<dbReference type="EMBL" id="JAIWYP010000001">
    <property type="protein sequence ID" value="KAH3897447.1"/>
    <property type="molecule type" value="Genomic_DNA"/>
</dbReference>
<keyword evidence="5" id="KW-0862">Zinc</keyword>
<evidence type="ECO:0000313" key="9">
    <source>
        <dbReference type="EMBL" id="KAH3897447.1"/>
    </source>
</evidence>
<keyword evidence="10" id="KW-1185">Reference proteome</keyword>
<evidence type="ECO:0000256" key="1">
    <source>
        <dbReference type="ARBA" id="ARBA00004123"/>
    </source>
</evidence>
<dbReference type="FunFam" id="3.30.160.60:FF:001818">
    <property type="entry name" value="GDNF-inducible zinc finger protein 1 isoform X1"/>
    <property type="match status" value="1"/>
</dbReference>
<dbReference type="Pfam" id="PF12874">
    <property type="entry name" value="zf-met"/>
    <property type="match status" value="2"/>
</dbReference>
<dbReference type="InterPro" id="IPR036236">
    <property type="entry name" value="Znf_C2H2_sf"/>
</dbReference>
<name>A0A9D4NPH4_DREPO</name>
<reference evidence="9" key="2">
    <citation type="submission" date="2020-11" db="EMBL/GenBank/DDBJ databases">
        <authorList>
            <person name="McCartney M.A."/>
            <person name="Auch B."/>
            <person name="Kono T."/>
            <person name="Mallez S."/>
            <person name="Becker A."/>
            <person name="Gohl D.M."/>
            <person name="Silverstein K.A.T."/>
            <person name="Koren S."/>
            <person name="Bechman K.B."/>
            <person name="Herman A."/>
            <person name="Abrahante J.E."/>
            <person name="Garbe J."/>
        </authorList>
    </citation>
    <scope>NUCLEOTIDE SEQUENCE</scope>
    <source>
        <strain evidence="9">Duluth1</strain>
        <tissue evidence="9">Whole animal</tissue>
    </source>
</reference>
<evidence type="ECO:0000256" key="3">
    <source>
        <dbReference type="ARBA" id="ARBA00022737"/>
    </source>
</evidence>
<evidence type="ECO:0000313" key="10">
    <source>
        <dbReference type="Proteomes" id="UP000828390"/>
    </source>
</evidence>
<feature type="domain" description="C2H2-type" evidence="8">
    <location>
        <begin position="69"/>
        <end position="96"/>
    </location>
</feature>
<evidence type="ECO:0000256" key="5">
    <source>
        <dbReference type="ARBA" id="ARBA00022833"/>
    </source>
</evidence>
<feature type="domain" description="C2H2-type" evidence="8">
    <location>
        <begin position="10"/>
        <end position="33"/>
    </location>
</feature>
<dbReference type="PANTHER" id="PTHR24394">
    <property type="entry name" value="ZINC FINGER PROTEIN"/>
    <property type="match status" value="1"/>
</dbReference>
<keyword evidence="4 7" id="KW-0863">Zinc-finger</keyword>
<organism evidence="9 10">
    <name type="scientific">Dreissena polymorpha</name>
    <name type="common">Zebra mussel</name>
    <name type="synonym">Mytilus polymorpha</name>
    <dbReference type="NCBI Taxonomy" id="45954"/>
    <lineage>
        <taxon>Eukaryota</taxon>
        <taxon>Metazoa</taxon>
        <taxon>Spiralia</taxon>
        <taxon>Lophotrochozoa</taxon>
        <taxon>Mollusca</taxon>
        <taxon>Bivalvia</taxon>
        <taxon>Autobranchia</taxon>
        <taxon>Heteroconchia</taxon>
        <taxon>Euheterodonta</taxon>
        <taxon>Imparidentia</taxon>
        <taxon>Neoheterodontei</taxon>
        <taxon>Myida</taxon>
        <taxon>Dreissenoidea</taxon>
        <taxon>Dreissenidae</taxon>
        <taxon>Dreissena</taxon>
    </lineage>
</organism>
<feature type="domain" description="C2H2-type" evidence="8">
    <location>
        <begin position="97"/>
        <end position="120"/>
    </location>
</feature>
<keyword evidence="3" id="KW-0677">Repeat</keyword>
<dbReference type="InterPro" id="IPR013087">
    <property type="entry name" value="Znf_C2H2_type"/>
</dbReference>
<dbReference type="AlphaFoldDB" id="A0A9D4NPH4"/>
<evidence type="ECO:0000256" key="7">
    <source>
        <dbReference type="PROSITE-ProRule" id="PRU00042"/>
    </source>
</evidence>
<protein>
    <recommendedName>
        <fullName evidence="8">C2H2-type domain-containing protein</fullName>
    </recommendedName>
</protein>
<evidence type="ECO:0000256" key="6">
    <source>
        <dbReference type="ARBA" id="ARBA00023242"/>
    </source>
</evidence>
<evidence type="ECO:0000259" key="8">
    <source>
        <dbReference type="PROSITE" id="PS50157"/>
    </source>
</evidence>
<dbReference type="FunFam" id="3.30.160.60:FF:001119">
    <property type="entry name" value="zinc finger protein 408"/>
    <property type="match status" value="1"/>
</dbReference>
<dbReference type="SUPFAM" id="SSF57667">
    <property type="entry name" value="beta-beta-alpha zinc fingers"/>
    <property type="match status" value="2"/>
</dbReference>
<keyword evidence="2" id="KW-0479">Metal-binding</keyword>
<dbReference type="GO" id="GO:0008270">
    <property type="term" value="F:zinc ion binding"/>
    <property type="evidence" value="ECO:0007669"/>
    <property type="project" value="UniProtKB-KW"/>
</dbReference>
<feature type="domain" description="C2H2-type" evidence="8">
    <location>
        <begin position="33"/>
        <end position="60"/>
    </location>
</feature>
<dbReference type="GO" id="GO:0005634">
    <property type="term" value="C:nucleus"/>
    <property type="evidence" value="ECO:0007669"/>
    <property type="project" value="UniProtKB-SubCell"/>
</dbReference>
<accession>A0A9D4NPH4</accession>
<gene>
    <name evidence="9" type="ORF">DPMN_021635</name>
</gene>
<sequence length="129" mass="15049">MRTHTGEKPFQCLTCGKCFSQKNSLTRHMRSRHKCKVCSKIVPSPSHLNIHMRVHTGERPYEYPGERTVECPVCGKLFKNNWFLNRHIRVHTGEKPYECVVCHKRFNQKGSMKSHCLAVHPEIYGLDQT</sequence>
<dbReference type="Proteomes" id="UP000828390">
    <property type="component" value="Unassembled WGS sequence"/>
</dbReference>
<comment type="caution">
    <text evidence="9">The sequence shown here is derived from an EMBL/GenBank/DDBJ whole genome shotgun (WGS) entry which is preliminary data.</text>
</comment>
<keyword evidence="6" id="KW-0539">Nucleus</keyword>
<dbReference type="PROSITE" id="PS50157">
    <property type="entry name" value="ZINC_FINGER_C2H2_2"/>
    <property type="match status" value="4"/>
</dbReference>
<dbReference type="Gene3D" id="3.30.160.60">
    <property type="entry name" value="Classic Zinc Finger"/>
    <property type="match status" value="4"/>
</dbReference>
<evidence type="ECO:0000256" key="4">
    <source>
        <dbReference type="ARBA" id="ARBA00022771"/>
    </source>
</evidence>